<keyword evidence="4" id="KW-1185">Reference proteome</keyword>
<evidence type="ECO:0000313" key="4">
    <source>
        <dbReference type="Proteomes" id="UP001233172"/>
    </source>
</evidence>
<keyword evidence="1" id="KW-0472">Membrane</keyword>
<dbReference type="InterPro" id="IPR007110">
    <property type="entry name" value="Ig-like_dom"/>
</dbReference>
<dbReference type="PROSITE" id="PS50835">
    <property type="entry name" value="IG_LIKE"/>
    <property type="match status" value="1"/>
</dbReference>
<gene>
    <name evidence="3" type="ORF">Bpfe_003480</name>
</gene>
<feature type="domain" description="Ig-like" evidence="2">
    <location>
        <begin position="43"/>
        <end position="118"/>
    </location>
</feature>
<evidence type="ECO:0000256" key="1">
    <source>
        <dbReference type="SAM" id="Phobius"/>
    </source>
</evidence>
<evidence type="ECO:0000313" key="3">
    <source>
        <dbReference type="EMBL" id="KAK0066745.1"/>
    </source>
</evidence>
<sequence>MLRHAAILLLSTKEDLHQEIHLLIIARFNVILRVIFGTTLFIPFTENCNRSIFEGKSYTLTATFKPKLKEDIEVAWFVNEETVSQCSLKQLCLEDFEDLTQTTLSFNEDTGFVSCGVTIIYVTKNHFGTWKLKYIGIAGLMYPESLFTCTLLEDDTFNSVDRQSEEDSFQSNIKVVKVSVFSNYEYLRNNLTLFVFISCLFVIVTV</sequence>
<organism evidence="3 4">
    <name type="scientific">Biomphalaria pfeifferi</name>
    <name type="common">Bloodfluke planorb</name>
    <name type="synonym">Freshwater snail</name>
    <dbReference type="NCBI Taxonomy" id="112525"/>
    <lineage>
        <taxon>Eukaryota</taxon>
        <taxon>Metazoa</taxon>
        <taxon>Spiralia</taxon>
        <taxon>Lophotrochozoa</taxon>
        <taxon>Mollusca</taxon>
        <taxon>Gastropoda</taxon>
        <taxon>Heterobranchia</taxon>
        <taxon>Euthyneura</taxon>
        <taxon>Panpulmonata</taxon>
        <taxon>Hygrophila</taxon>
        <taxon>Lymnaeoidea</taxon>
        <taxon>Planorbidae</taxon>
        <taxon>Biomphalaria</taxon>
    </lineage>
</organism>
<name>A0AAD8C5N1_BIOPF</name>
<keyword evidence="1" id="KW-1133">Transmembrane helix</keyword>
<dbReference type="EMBL" id="JASAOG010000009">
    <property type="protein sequence ID" value="KAK0066745.1"/>
    <property type="molecule type" value="Genomic_DNA"/>
</dbReference>
<reference evidence="3" key="2">
    <citation type="submission" date="2023-04" db="EMBL/GenBank/DDBJ databases">
        <authorList>
            <person name="Bu L."/>
            <person name="Lu L."/>
            <person name="Laidemitt M.R."/>
            <person name="Zhang S.M."/>
            <person name="Mutuku M."/>
            <person name="Mkoji G."/>
            <person name="Steinauer M."/>
            <person name="Loker E.S."/>
        </authorList>
    </citation>
    <scope>NUCLEOTIDE SEQUENCE</scope>
    <source>
        <strain evidence="3">KasaAsao</strain>
        <tissue evidence="3">Whole Snail</tissue>
    </source>
</reference>
<dbReference type="AlphaFoldDB" id="A0AAD8C5N1"/>
<dbReference type="Proteomes" id="UP001233172">
    <property type="component" value="Unassembled WGS sequence"/>
</dbReference>
<feature type="transmembrane region" description="Helical" evidence="1">
    <location>
        <begin position="186"/>
        <end position="204"/>
    </location>
</feature>
<protein>
    <recommendedName>
        <fullName evidence="2">Ig-like domain-containing protein</fullName>
    </recommendedName>
</protein>
<reference evidence="3" key="1">
    <citation type="journal article" date="2023" name="PLoS Negl. Trop. Dis.">
        <title>A genome sequence for Biomphalaria pfeifferi, the major vector snail for the human-infecting parasite Schistosoma mansoni.</title>
        <authorList>
            <person name="Bu L."/>
            <person name="Lu L."/>
            <person name="Laidemitt M.R."/>
            <person name="Zhang S.M."/>
            <person name="Mutuku M."/>
            <person name="Mkoji G."/>
            <person name="Steinauer M."/>
            <person name="Loker E.S."/>
        </authorList>
    </citation>
    <scope>NUCLEOTIDE SEQUENCE</scope>
    <source>
        <strain evidence="3">KasaAsao</strain>
    </source>
</reference>
<accession>A0AAD8C5N1</accession>
<feature type="transmembrane region" description="Helical" evidence="1">
    <location>
        <begin position="20"/>
        <end position="42"/>
    </location>
</feature>
<evidence type="ECO:0000259" key="2">
    <source>
        <dbReference type="PROSITE" id="PS50835"/>
    </source>
</evidence>
<keyword evidence="1" id="KW-0812">Transmembrane</keyword>
<proteinExistence type="predicted"/>
<comment type="caution">
    <text evidence="3">The sequence shown here is derived from an EMBL/GenBank/DDBJ whole genome shotgun (WGS) entry which is preliminary data.</text>
</comment>